<name>A0AAV9M160_9SOLN</name>
<evidence type="ECO:0000313" key="3">
    <source>
        <dbReference type="Proteomes" id="UP001311915"/>
    </source>
</evidence>
<keyword evidence="3" id="KW-1185">Reference proteome</keyword>
<dbReference type="EMBL" id="JAWPEI010000003">
    <property type="protein sequence ID" value="KAK4730595.1"/>
    <property type="molecule type" value="Genomic_DNA"/>
</dbReference>
<reference evidence="2 3" key="1">
    <citation type="submission" date="2023-10" db="EMBL/GenBank/DDBJ databases">
        <title>Genome-Wide Identification Analysis in wild type Solanum Pinnatisectum Reveals Some Genes Defensing Phytophthora Infestans.</title>
        <authorList>
            <person name="Sun C."/>
        </authorList>
    </citation>
    <scope>NUCLEOTIDE SEQUENCE [LARGE SCALE GENOMIC DNA]</scope>
    <source>
        <strain evidence="2">LQN</strain>
        <tissue evidence="2">Leaf</tissue>
    </source>
</reference>
<sequence length="86" mass="10289">MLIFTYVMAALIYGIWKARNGQERVQRTYMIMRERQESCKYRILEIVNRKINCKEKQWIEQIYKILEGDMDLTSNLSAGLVLLRVT</sequence>
<gene>
    <name evidence="2" type="ORF">R3W88_023583</name>
</gene>
<proteinExistence type="predicted"/>
<feature type="signal peptide" evidence="1">
    <location>
        <begin position="1"/>
        <end position="18"/>
    </location>
</feature>
<feature type="chain" id="PRO_5043698606" evidence="1">
    <location>
        <begin position="19"/>
        <end position="86"/>
    </location>
</feature>
<keyword evidence="1" id="KW-0732">Signal</keyword>
<evidence type="ECO:0000313" key="2">
    <source>
        <dbReference type="EMBL" id="KAK4730595.1"/>
    </source>
</evidence>
<evidence type="ECO:0000256" key="1">
    <source>
        <dbReference type="SAM" id="SignalP"/>
    </source>
</evidence>
<protein>
    <submittedName>
        <fullName evidence="2">Uncharacterized protein</fullName>
    </submittedName>
</protein>
<organism evidence="2 3">
    <name type="scientific">Solanum pinnatisectum</name>
    <name type="common">tansyleaf nightshade</name>
    <dbReference type="NCBI Taxonomy" id="50273"/>
    <lineage>
        <taxon>Eukaryota</taxon>
        <taxon>Viridiplantae</taxon>
        <taxon>Streptophyta</taxon>
        <taxon>Embryophyta</taxon>
        <taxon>Tracheophyta</taxon>
        <taxon>Spermatophyta</taxon>
        <taxon>Magnoliopsida</taxon>
        <taxon>eudicotyledons</taxon>
        <taxon>Gunneridae</taxon>
        <taxon>Pentapetalae</taxon>
        <taxon>asterids</taxon>
        <taxon>lamiids</taxon>
        <taxon>Solanales</taxon>
        <taxon>Solanaceae</taxon>
        <taxon>Solanoideae</taxon>
        <taxon>Solaneae</taxon>
        <taxon>Solanum</taxon>
    </lineage>
</organism>
<dbReference type="AlphaFoldDB" id="A0AAV9M160"/>
<accession>A0AAV9M160</accession>
<comment type="caution">
    <text evidence="2">The sequence shown here is derived from an EMBL/GenBank/DDBJ whole genome shotgun (WGS) entry which is preliminary data.</text>
</comment>
<dbReference type="Proteomes" id="UP001311915">
    <property type="component" value="Unassembled WGS sequence"/>
</dbReference>